<feature type="region of interest" description="Disordered" evidence="5">
    <location>
        <begin position="1"/>
        <end position="240"/>
    </location>
</feature>
<evidence type="ECO:0000313" key="8">
    <source>
        <dbReference type="Proteomes" id="UP000076532"/>
    </source>
</evidence>
<dbReference type="InterPro" id="IPR013083">
    <property type="entry name" value="Znf_RING/FYVE/PHD"/>
</dbReference>
<feature type="compositionally biased region" description="Acidic residues" evidence="5">
    <location>
        <begin position="439"/>
        <end position="449"/>
    </location>
</feature>
<reference evidence="7 8" key="1">
    <citation type="journal article" date="2016" name="Mol. Biol. Evol.">
        <title>Comparative Genomics of Early-Diverging Mushroom-Forming Fungi Provides Insights into the Origins of Lignocellulose Decay Capabilities.</title>
        <authorList>
            <person name="Nagy L.G."/>
            <person name="Riley R."/>
            <person name="Tritt A."/>
            <person name="Adam C."/>
            <person name="Daum C."/>
            <person name="Floudas D."/>
            <person name="Sun H."/>
            <person name="Yadav J.S."/>
            <person name="Pangilinan J."/>
            <person name="Larsson K.H."/>
            <person name="Matsuura K."/>
            <person name="Barry K."/>
            <person name="Labutti K."/>
            <person name="Kuo R."/>
            <person name="Ohm R.A."/>
            <person name="Bhattacharya S.S."/>
            <person name="Shirouzu T."/>
            <person name="Yoshinaga Y."/>
            <person name="Martin F.M."/>
            <person name="Grigoriev I.V."/>
            <person name="Hibbett D.S."/>
        </authorList>
    </citation>
    <scope>NUCLEOTIDE SEQUENCE [LARGE SCALE GENOMIC DNA]</scope>
    <source>
        <strain evidence="7 8">CBS 109695</strain>
    </source>
</reference>
<dbReference type="SUPFAM" id="SSF57850">
    <property type="entry name" value="RING/U-box"/>
    <property type="match status" value="1"/>
</dbReference>
<evidence type="ECO:0000256" key="1">
    <source>
        <dbReference type="ARBA" id="ARBA00022723"/>
    </source>
</evidence>
<feature type="compositionally biased region" description="Low complexity" evidence="5">
    <location>
        <begin position="470"/>
        <end position="484"/>
    </location>
</feature>
<feature type="compositionally biased region" description="Basic and acidic residues" evidence="5">
    <location>
        <begin position="62"/>
        <end position="74"/>
    </location>
</feature>
<keyword evidence="8" id="KW-1185">Reference proteome</keyword>
<feature type="compositionally biased region" description="Low complexity" evidence="5">
    <location>
        <begin position="204"/>
        <end position="237"/>
    </location>
</feature>
<sequence length="1080" mass="115791">MSSNPRAAEAAQVTPYLTHAVSQSHGPLTIIPPQNAGRTRKQSSGASSIAKGKRPTGKPKRERTVRAEEADAEPRFNLGAPAPRTSKRRNARAVAAAAAAGETSPRPSMRQEGSDNGAFGEDIEIPDYPPPTFEEAISTTASPASTWVPQAPAVNLASMTPAAHQSPHAGSAPSPSPRPNPGPLNPAMRFLSIIVEPSSSPQISPVTPSTALPSPSPTTSASLSNANLSSPISPSLDSDSDSLEIVTLPLDVAQRQWEEDRRKGLPWQDRTKREWERHLATRTDLTLAQEVPPQLEAGPSRSKSQMHLTRSDAGHSQTGPVDLPPRRVPASWRETLDEPALTHMASAPVLKRGRPRNSTSPLAHMRSLSPTGTIRPYHLNAPAASSLSLTLGHLHLSNAFSRSPVPVQTGGVETATSSHRRRLFTRGKGKDKDRSFSDGDLEDEEEPFESWEVIPEKGMPAVATVRAEPPEQSTTSTSSEASTPKVKPRLTLIPHLKASDVQEETHAQSRGAKQNDTRVDPFPINIIPSTATSSPEVEEEQPEGRPSSIMETPINCYPPITPFSGGTMQQPVVQPQPRAFAAVQPRQRCASGSMTTMRGRPVPPPPMRPTPDIKRPAPLPPPMRAASPYAPASPSRPSPLSGAFAPARNNSSTPILIPTILHKSPSKSRATPPPPLPRGGSLAASKELHERALNVPLPVTPSDGTPRSGWPSLPSKEYNLEIEREVGRLYGYTPAPHACVCGAASTVHAQSPTKSPRVHNDVSARVTRPFDYTHQPLVPSRLALSIPSPAQPEAAQMSLPPSPMSSMMATPVTPPESPTMSMYNLPVTPRSHYAGRPLPSPPHVPVGARPMSPSFSTLTLSAPSFEPPTPTQQQSELNANGKNVPEAMLIDFDAEIALNAIRDERSAVIDDGASWVSDQDSIYESAAGTYVPSMDSPPLPPAQPLYSEFTELDLLVSRMHDGPSDGTDYEALLTLQEVVGPAIPFPNSNSANLTSPASPTTLLGPIEVERRRVTKDGHVRVKLSLLGATVNKCGICLAQFKSTDTGALGKNCQHCFHDKCLRRWLQNNRTCPTCRTELSI</sequence>
<keyword evidence="2 4" id="KW-0863">Zinc-finger</keyword>
<evidence type="ECO:0000256" key="4">
    <source>
        <dbReference type="PROSITE-ProRule" id="PRU00175"/>
    </source>
</evidence>
<feature type="compositionally biased region" description="Low complexity" evidence="5">
    <location>
        <begin position="624"/>
        <end position="643"/>
    </location>
</feature>
<dbReference type="PANTHER" id="PTHR14155:SF627">
    <property type="entry name" value="OS06G0192800 PROTEIN"/>
    <property type="match status" value="1"/>
</dbReference>
<evidence type="ECO:0000256" key="5">
    <source>
        <dbReference type="SAM" id="MobiDB-lite"/>
    </source>
</evidence>
<feature type="region of interest" description="Disordered" evidence="5">
    <location>
        <begin position="406"/>
        <end position="553"/>
    </location>
</feature>
<dbReference type="Gene3D" id="3.30.40.10">
    <property type="entry name" value="Zinc/RING finger domain, C3HC4 (zinc finger)"/>
    <property type="match status" value="1"/>
</dbReference>
<accession>A0A166GU03</accession>
<evidence type="ECO:0000313" key="7">
    <source>
        <dbReference type="EMBL" id="KZP18165.1"/>
    </source>
</evidence>
<feature type="compositionally biased region" description="Low complexity" evidence="5">
    <location>
        <begin position="161"/>
        <end position="173"/>
    </location>
</feature>
<dbReference type="STRING" id="436010.A0A166GU03"/>
<protein>
    <recommendedName>
        <fullName evidence="6">RING-type domain-containing protein</fullName>
    </recommendedName>
</protein>
<evidence type="ECO:0000259" key="6">
    <source>
        <dbReference type="PROSITE" id="PS50089"/>
    </source>
</evidence>
<proteinExistence type="predicted"/>
<feature type="compositionally biased region" description="Polar residues" evidence="5">
    <location>
        <begin position="137"/>
        <end position="148"/>
    </location>
</feature>
<dbReference type="CDD" id="cd16448">
    <property type="entry name" value="RING-H2"/>
    <property type="match status" value="1"/>
</dbReference>
<feature type="region of interest" description="Disordered" evidence="5">
    <location>
        <begin position="578"/>
        <end position="682"/>
    </location>
</feature>
<dbReference type="PROSITE" id="PS50089">
    <property type="entry name" value="ZF_RING_2"/>
    <property type="match status" value="1"/>
</dbReference>
<evidence type="ECO:0000256" key="3">
    <source>
        <dbReference type="ARBA" id="ARBA00022833"/>
    </source>
</evidence>
<dbReference type="SMART" id="SM00184">
    <property type="entry name" value="RING"/>
    <property type="match status" value="1"/>
</dbReference>
<feature type="compositionally biased region" description="Basic and acidic residues" evidence="5">
    <location>
        <begin position="428"/>
        <end position="437"/>
    </location>
</feature>
<dbReference type="EMBL" id="KV417575">
    <property type="protein sequence ID" value="KZP18165.1"/>
    <property type="molecule type" value="Genomic_DNA"/>
</dbReference>
<dbReference type="GO" id="GO:0008270">
    <property type="term" value="F:zinc ion binding"/>
    <property type="evidence" value="ECO:0007669"/>
    <property type="project" value="UniProtKB-KW"/>
</dbReference>
<dbReference type="Pfam" id="PF13639">
    <property type="entry name" value="zf-RING_2"/>
    <property type="match status" value="1"/>
</dbReference>
<feature type="compositionally biased region" description="Basic residues" evidence="5">
    <location>
        <begin position="51"/>
        <end position="61"/>
    </location>
</feature>
<dbReference type="OrthoDB" id="8062037at2759"/>
<dbReference type="PANTHER" id="PTHR14155">
    <property type="entry name" value="RING FINGER DOMAIN-CONTAINING"/>
    <property type="match status" value="1"/>
</dbReference>
<keyword evidence="3" id="KW-0862">Zinc</keyword>
<dbReference type="AlphaFoldDB" id="A0A166GU03"/>
<feature type="compositionally biased region" description="Basic residues" evidence="5">
    <location>
        <begin position="418"/>
        <end position="427"/>
    </location>
</feature>
<evidence type="ECO:0000256" key="2">
    <source>
        <dbReference type="ARBA" id="ARBA00022771"/>
    </source>
</evidence>
<feature type="region of interest" description="Disordered" evidence="5">
    <location>
        <begin position="790"/>
        <end position="817"/>
    </location>
</feature>
<gene>
    <name evidence="7" type="ORF">FIBSPDRAFT_933621</name>
</gene>
<feature type="region of interest" description="Disordered" evidence="5">
    <location>
        <begin position="284"/>
        <end position="369"/>
    </location>
</feature>
<dbReference type="InterPro" id="IPR001841">
    <property type="entry name" value="Znf_RING"/>
</dbReference>
<organism evidence="7 8">
    <name type="scientific">Athelia psychrophila</name>
    <dbReference type="NCBI Taxonomy" id="1759441"/>
    <lineage>
        <taxon>Eukaryota</taxon>
        <taxon>Fungi</taxon>
        <taxon>Dikarya</taxon>
        <taxon>Basidiomycota</taxon>
        <taxon>Agaricomycotina</taxon>
        <taxon>Agaricomycetes</taxon>
        <taxon>Agaricomycetidae</taxon>
        <taxon>Atheliales</taxon>
        <taxon>Atheliaceae</taxon>
        <taxon>Athelia</taxon>
    </lineage>
</organism>
<keyword evidence="1" id="KW-0479">Metal-binding</keyword>
<feature type="compositionally biased region" description="Polar residues" evidence="5">
    <location>
        <begin position="301"/>
        <end position="319"/>
    </location>
</feature>
<dbReference type="Proteomes" id="UP000076532">
    <property type="component" value="Unassembled WGS sequence"/>
</dbReference>
<name>A0A166GU03_9AGAM</name>
<feature type="compositionally biased region" description="Basic and acidic residues" evidence="5">
    <location>
        <begin position="497"/>
        <end position="519"/>
    </location>
</feature>
<dbReference type="InterPro" id="IPR053238">
    <property type="entry name" value="RING-H2_zinc_finger"/>
</dbReference>
<feature type="domain" description="RING-type" evidence="6">
    <location>
        <begin position="1033"/>
        <end position="1075"/>
    </location>
</feature>
<feature type="compositionally biased region" description="Pro residues" evidence="5">
    <location>
        <begin position="174"/>
        <end position="184"/>
    </location>
</feature>